<dbReference type="PANTHER" id="PTHR43273">
    <property type="entry name" value="ANAEROBIC SULFATASE-MATURATING ENZYME HOMOLOG ASLB-RELATED"/>
    <property type="match status" value="1"/>
</dbReference>
<dbReference type="KEGG" id="iis:EYM_01100"/>
<dbReference type="InterPro" id="IPR058240">
    <property type="entry name" value="rSAM_sf"/>
</dbReference>
<sequence>MPPYPTYEVSDLRRYLEAVDRDPKIVFYGGEPLLNPKFIIEVMDEIEATYGIQTNATLHHLLPPRYWARFHAVLISVDGPEEFNDSRRGKGTYKKAIELLNKVKGLGVERIIARMAVDAESDIYRDVSHLLQKFPYVHWQLSVDWVDEWDLIGWARSSYLPGIRRLAEEFVKTYEETGEVLGIIPFIAILKAHKEPWEGVPCGAGYSAYSILTDGTITACPIAVKEKWARVGNIFSMEPPKVVKPEVSECNGCKYRSYCGGRCLYWLMERYWGNEGFAKICLVTKRFIETFLEVVGPLIDKMSSEKVVLEYDPTKDSTEAIP</sequence>
<dbReference type="GO" id="GO:0016491">
    <property type="term" value="F:oxidoreductase activity"/>
    <property type="evidence" value="ECO:0007669"/>
    <property type="project" value="InterPro"/>
</dbReference>
<feature type="domain" description="Radical SAM core" evidence="6">
    <location>
        <begin position="6"/>
        <end position="115"/>
    </location>
</feature>
<evidence type="ECO:0000256" key="1">
    <source>
        <dbReference type="ARBA" id="ARBA00001966"/>
    </source>
</evidence>
<evidence type="ECO:0000256" key="4">
    <source>
        <dbReference type="ARBA" id="ARBA00023004"/>
    </source>
</evidence>
<dbReference type="GO" id="GO:0046872">
    <property type="term" value="F:metal ion binding"/>
    <property type="evidence" value="ECO:0007669"/>
    <property type="project" value="UniProtKB-KW"/>
</dbReference>
<dbReference type="STRING" id="940295.EYM_01100"/>
<evidence type="ECO:0000256" key="2">
    <source>
        <dbReference type="ARBA" id="ARBA00022691"/>
    </source>
</evidence>
<dbReference type="InterPro" id="IPR023885">
    <property type="entry name" value="4Fe4S-binding_SPASM_dom"/>
</dbReference>
<gene>
    <name evidence="7" type="ORF">EYM_01100</name>
</gene>
<evidence type="ECO:0000313" key="7">
    <source>
        <dbReference type="EMBL" id="ALU11444.1"/>
    </source>
</evidence>
<dbReference type="InterPro" id="IPR023819">
    <property type="entry name" value="Pep-mod_rSAM_AF0577"/>
</dbReference>
<dbReference type="GO" id="GO:0051536">
    <property type="term" value="F:iron-sulfur cluster binding"/>
    <property type="evidence" value="ECO:0007669"/>
    <property type="project" value="UniProtKB-KW"/>
</dbReference>
<dbReference type="AlphaFoldDB" id="A0A0U2U5J2"/>
<keyword evidence="2" id="KW-0949">S-adenosyl-L-methionine</keyword>
<dbReference type="NCBIfam" id="TIGR04085">
    <property type="entry name" value="rSAM_more_4Fe4S"/>
    <property type="match status" value="1"/>
</dbReference>
<dbReference type="NCBIfam" id="TIGR04084">
    <property type="entry name" value="rSAM_AF0577"/>
    <property type="match status" value="1"/>
</dbReference>
<proteinExistence type="predicted"/>
<dbReference type="InterPro" id="IPR023867">
    <property type="entry name" value="Sulphatase_maturase_rSAM"/>
</dbReference>
<dbReference type="Proteomes" id="UP000060778">
    <property type="component" value="Chromosome"/>
</dbReference>
<keyword evidence="3" id="KW-0479">Metal-binding</keyword>
<evidence type="ECO:0000313" key="8">
    <source>
        <dbReference type="Proteomes" id="UP000060778"/>
    </source>
</evidence>
<name>A0A0U2U5J2_9CREN</name>
<accession>A0A0U2U5J2</accession>
<dbReference type="SUPFAM" id="SSF102114">
    <property type="entry name" value="Radical SAM enzymes"/>
    <property type="match status" value="1"/>
</dbReference>
<evidence type="ECO:0000259" key="6">
    <source>
        <dbReference type="Pfam" id="PF04055"/>
    </source>
</evidence>
<keyword evidence="4" id="KW-0408">Iron</keyword>
<keyword evidence="5" id="KW-0411">Iron-sulfur</keyword>
<evidence type="ECO:0000256" key="3">
    <source>
        <dbReference type="ARBA" id="ARBA00022723"/>
    </source>
</evidence>
<comment type="cofactor">
    <cofactor evidence="1">
        <name>[4Fe-4S] cluster</name>
        <dbReference type="ChEBI" id="CHEBI:49883"/>
    </cofactor>
</comment>
<dbReference type="InterPro" id="IPR013785">
    <property type="entry name" value="Aldolase_TIM"/>
</dbReference>
<dbReference type="Pfam" id="PF04055">
    <property type="entry name" value="Radical_SAM"/>
    <property type="match status" value="1"/>
</dbReference>
<dbReference type="PATRIC" id="fig|940295.4.peg.213"/>
<dbReference type="EMBL" id="CP006867">
    <property type="protein sequence ID" value="ALU11444.1"/>
    <property type="molecule type" value="Genomic_DNA"/>
</dbReference>
<dbReference type="PANTHER" id="PTHR43273:SF2">
    <property type="entry name" value="RADICAL SAM CORE DOMAIN-CONTAINING PROTEIN"/>
    <property type="match status" value="1"/>
</dbReference>
<dbReference type="CDD" id="cd01335">
    <property type="entry name" value="Radical_SAM"/>
    <property type="match status" value="1"/>
</dbReference>
<reference evidence="7 8" key="1">
    <citation type="submission" date="2013-11" db="EMBL/GenBank/DDBJ databases">
        <title>Comparative genomics of Ignicoccus.</title>
        <authorList>
            <person name="Podar M."/>
        </authorList>
    </citation>
    <scope>NUCLEOTIDE SEQUENCE [LARGE SCALE GENOMIC DNA]</scope>
    <source>
        <strain evidence="7 8">DSM 13165</strain>
    </source>
</reference>
<keyword evidence="8" id="KW-1185">Reference proteome</keyword>
<dbReference type="InterPro" id="IPR007197">
    <property type="entry name" value="rSAM"/>
</dbReference>
<organism evidence="7 8">
    <name type="scientific">Ignicoccus islandicus DSM 13165</name>
    <dbReference type="NCBI Taxonomy" id="940295"/>
    <lineage>
        <taxon>Archaea</taxon>
        <taxon>Thermoproteota</taxon>
        <taxon>Thermoprotei</taxon>
        <taxon>Desulfurococcales</taxon>
        <taxon>Desulfurococcaceae</taxon>
        <taxon>Ignicoccus</taxon>
    </lineage>
</organism>
<dbReference type="Gene3D" id="3.20.20.70">
    <property type="entry name" value="Aldolase class I"/>
    <property type="match status" value="1"/>
</dbReference>
<protein>
    <submittedName>
        <fullName evidence="7">Radical SAM protein</fullName>
    </submittedName>
</protein>
<evidence type="ECO:0000256" key="5">
    <source>
        <dbReference type="ARBA" id="ARBA00023014"/>
    </source>
</evidence>